<dbReference type="AlphaFoldDB" id="A0A9X1RUQ4"/>
<dbReference type="Pfam" id="PF23639">
    <property type="entry name" value="DUF7146"/>
    <property type="match status" value="1"/>
</dbReference>
<dbReference type="GO" id="GO:0004386">
    <property type="term" value="F:helicase activity"/>
    <property type="evidence" value="ECO:0007669"/>
    <property type="project" value="InterPro"/>
</dbReference>
<protein>
    <submittedName>
        <fullName evidence="2">Zinc-binding protein</fullName>
    </submittedName>
</protein>
<name>A0A9X1RUQ4_9BURK</name>
<dbReference type="InterPro" id="IPR055570">
    <property type="entry name" value="DUF7146"/>
</dbReference>
<keyword evidence="3" id="KW-1185">Reference proteome</keyword>
<dbReference type="EMBL" id="JAKLJA010000033">
    <property type="protein sequence ID" value="MCG5077285.1"/>
    <property type="molecule type" value="Genomic_DNA"/>
</dbReference>
<evidence type="ECO:0000313" key="2">
    <source>
        <dbReference type="EMBL" id="MCG5077285.1"/>
    </source>
</evidence>
<comment type="caution">
    <text evidence="2">The sequence shown here is derived from an EMBL/GenBank/DDBJ whole genome shotgun (WGS) entry which is preliminary data.</text>
</comment>
<proteinExistence type="predicted"/>
<evidence type="ECO:0000313" key="3">
    <source>
        <dbReference type="Proteomes" id="UP001139308"/>
    </source>
</evidence>
<feature type="domain" description="DNA primase/helicase Gp4 N-terminal Bacteriophage T7-like" evidence="1">
    <location>
        <begin position="46"/>
        <end position="87"/>
    </location>
</feature>
<dbReference type="RefSeq" id="WP_238467186.1">
    <property type="nucleotide sequence ID" value="NZ_JAKLJA010000033.1"/>
</dbReference>
<organism evidence="2 3">
    <name type="scientific">Paraburkholderia tagetis</name>
    <dbReference type="NCBI Taxonomy" id="2913261"/>
    <lineage>
        <taxon>Bacteria</taxon>
        <taxon>Pseudomonadati</taxon>
        <taxon>Pseudomonadota</taxon>
        <taxon>Betaproteobacteria</taxon>
        <taxon>Burkholderiales</taxon>
        <taxon>Burkholderiaceae</taxon>
        <taxon>Paraburkholderia</taxon>
    </lineage>
</organism>
<dbReference type="InterPro" id="IPR013237">
    <property type="entry name" value="Phage_T7_Gp4_N"/>
</dbReference>
<gene>
    <name evidence="2" type="ORF">L5014_28735</name>
</gene>
<dbReference type="Pfam" id="PF08273">
    <property type="entry name" value="Zn_Ribbon_Prim"/>
    <property type="match status" value="1"/>
</dbReference>
<evidence type="ECO:0000259" key="1">
    <source>
        <dbReference type="SMART" id="SM00778"/>
    </source>
</evidence>
<dbReference type="SMART" id="SM00778">
    <property type="entry name" value="Prim_Zn_Ribbon"/>
    <property type="match status" value="1"/>
</dbReference>
<sequence length="378" mass="41095">MSTSGRGLPPEKYEWLQRKLKEFALSPEAWISTLMSYGISADCLTGKASACPVCGGDDRFTYDNKSGRGDWVCRKCNEGYPMAGDGLQLIARANRMGLYRLMCQLDGGSPPSSRAPLNTAAPAPKRKADPAFVARRLDGIWDSARGQAVGDLSMRYLQERVPGLSAGPSPALRLGMLEYRHEKKLLGKWPAIVARFELPDGRLGTLHRTFLDPVKPAKATIVSPDGEILDAKLNDMTLNPLAGGAVRLMSPVDGEIGVGEGLETVYGAHMESGVPVWNCLNRVLLSKFVVPEGLGIKVVHIFMDFDDIDPRTRQSPGVSAGLVLAKRLRAEGYTVVPHRPKLRGTDFADQWKSRWIAAHASVPLAMQACHAPRVALAI</sequence>
<reference evidence="2" key="1">
    <citation type="submission" date="2022-01" db="EMBL/GenBank/DDBJ databases">
        <title>Genome sequence and assembly of Parabukholderia sp. RG36.</title>
        <authorList>
            <person name="Chhetri G."/>
        </authorList>
    </citation>
    <scope>NUCLEOTIDE SEQUENCE</scope>
    <source>
        <strain evidence="2">RG36</strain>
    </source>
</reference>
<dbReference type="Proteomes" id="UP001139308">
    <property type="component" value="Unassembled WGS sequence"/>
</dbReference>
<accession>A0A9X1RUQ4</accession>
<dbReference type="GO" id="GO:0008270">
    <property type="term" value="F:zinc ion binding"/>
    <property type="evidence" value="ECO:0007669"/>
    <property type="project" value="InterPro"/>
</dbReference>